<name>A0A855XA87_9BACT</name>
<dbReference type="HAMAP" id="MF_00306">
    <property type="entry name" value="SRP54"/>
    <property type="match status" value="1"/>
</dbReference>
<dbReference type="AlphaFoldDB" id="A0A855XA87"/>
<keyword evidence="6 9" id="KW-0733">Signal recognition particle</keyword>
<evidence type="ECO:0000256" key="6">
    <source>
        <dbReference type="ARBA" id="ARBA00023135"/>
    </source>
</evidence>
<feature type="binding site" evidence="9">
    <location>
        <begin position="246"/>
        <end position="249"/>
    </location>
    <ligand>
        <name>GTP</name>
        <dbReference type="ChEBI" id="CHEBI:37565"/>
    </ligand>
</feature>
<evidence type="ECO:0000259" key="10">
    <source>
        <dbReference type="PROSITE" id="PS00300"/>
    </source>
</evidence>
<protein>
    <recommendedName>
        <fullName evidence="9">Signal recognition particle protein</fullName>
        <ecNumber evidence="9">3.6.5.4</ecNumber>
    </recommendedName>
    <alternativeName>
        <fullName evidence="9">Fifty-four homolog</fullName>
    </alternativeName>
</protein>
<dbReference type="GO" id="GO:0008312">
    <property type="term" value="F:7S RNA binding"/>
    <property type="evidence" value="ECO:0007669"/>
    <property type="project" value="InterPro"/>
</dbReference>
<comment type="catalytic activity">
    <reaction evidence="8 9">
        <text>GTP + H2O = GDP + phosphate + H(+)</text>
        <dbReference type="Rhea" id="RHEA:19669"/>
        <dbReference type="ChEBI" id="CHEBI:15377"/>
        <dbReference type="ChEBI" id="CHEBI:15378"/>
        <dbReference type="ChEBI" id="CHEBI:37565"/>
        <dbReference type="ChEBI" id="CHEBI:43474"/>
        <dbReference type="ChEBI" id="CHEBI:58189"/>
        <dbReference type="EC" id="3.6.5.4"/>
    </reaction>
</comment>
<evidence type="ECO:0000256" key="2">
    <source>
        <dbReference type="ARBA" id="ARBA00022741"/>
    </source>
</evidence>
<evidence type="ECO:0000256" key="7">
    <source>
        <dbReference type="ARBA" id="ARBA00023274"/>
    </source>
</evidence>
<feature type="binding site" evidence="9">
    <location>
        <begin position="188"/>
        <end position="192"/>
    </location>
    <ligand>
        <name>GTP</name>
        <dbReference type="ChEBI" id="CHEBI:37565"/>
    </ligand>
</feature>
<proteinExistence type="inferred from homology"/>
<dbReference type="EMBL" id="PQAP01000034">
    <property type="protein sequence ID" value="PWB74373.1"/>
    <property type="molecule type" value="Genomic_DNA"/>
</dbReference>
<comment type="similarity">
    <text evidence="1 9">Belongs to the GTP-binding SRP family. SRP54 subfamily.</text>
</comment>
<organism evidence="11 12">
    <name type="scientific">candidate division GN15 bacterium</name>
    <dbReference type="NCBI Taxonomy" id="2072418"/>
    <lineage>
        <taxon>Bacteria</taxon>
        <taxon>candidate division GN15</taxon>
    </lineage>
</organism>
<dbReference type="Proteomes" id="UP000250918">
    <property type="component" value="Unassembled WGS sequence"/>
</dbReference>
<dbReference type="InterPro" id="IPR000897">
    <property type="entry name" value="SRP54_GTPase_dom"/>
</dbReference>
<reference evidence="11 12" key="1">
    <citation type="journal article" date="2018" name="ISME J.">
        <title>A methanotrophic archaeon couples anaerobic oxidation of methane to Fe(III) reduction.</title>
        <authorList>
            <person name="Cai C."/>
            <person name="Leu A.O."/>
            <person name="Xie G.J."/>
            <person name="Guo J."/>
            <person name="Feng Y."/>
            <person name="Zhao J.X."/>
            <person name="Tyson G.W."/>
            <person name="Yuan Z."/>
            <person name="Hu S."/>
        </authorList>
    </citation>
    <scope>NUCLEOTIDE SEQUENCE [LARGE SCALE GENOMIC DNA]</scope>
    <source>
        <strain evidence="11">FeB_12</strain>
    </source>
</reference>
<dbReference type="GO" id="GO:0003924">
    <property type="term" value="F:GTPase activity"/>
    <property type="evidence" value="ECO:0007669"/>
    <property type="project" value="UniProtKB-UniRule"/>
</dbReference>
<accession>A0A855XA87</accession>
<dbReference type="GO" id="GO:0006614">
    <property type="term" value="P:SRP-dependent cotranslational protein targeting to membrane"/>
    <property type="evidence" value="ECO:0007669"/>
    <property type="project" value="InterPro"/>
</dbReference>
<dbReference type="InterPro" id="IPR013822">
    <property type="entry name" value="Signal_recog_particl_SRP54_hlx"/>
</dbReference>
<keyword evidence="5 9" id="KW-0342">GTP-binding</keyword>
<dbReference type="InterPro" id="IPR022941">
    <property type="entry name" value="SRP54"/>
</dbReference>
<dbReference type="PANTHER" id="PTHR11564:SF5">
    <property type="entry name" value="SIGNAL RECOGNITION PARTICLE SUBUNIT SRP54"/>
    <property type="match status" value="1"/>
</dbReference>
<dbReference type="Pfam" id="PF02978">
    <property type="entry name" value="SRP_SPB"/>
    <property type="match status" value="1"/>
</dbReference>
<dbReference type="SMART" id="SM00382">
    <property type="entry name" value="AAA"/>
    <property type="match status" value="1"/>
</dbReference>
<feature type="domain" description="SRP54-type proteins GTP-binding" evidence="10">
    <location>
        <begin position="267"/>
        <end position="280"/>
    </location>
</feature>
<dbReference type="GO" id="GO:0005525">
    <property type="term" value="F:GTP binding"/>
    <property type="evidence" value="ECO:0007669"/>
    <property type="project" value="UniProtKB-UniRule"/>
</dbReference>
<evidence type="ECO:0000313" key="12">
    <source>
        <dbReference type="Proteomes" id="UP000250918"/>
    </source>
</evidence>
<dbReference type="SMART" id="SM00962">
    <property type="entry name" value="SRP54"/>
    <property type="match status" value="1"/>
</dbReference>
<dbReference type="Gene3D" id="3.40.50.300">
    <property type="entry name" value="P-loop containing nucleotide triphosphate hydrolases"/>
    <property type="match status" value="1"/>
</dbReference>
<keyword evidence="2 9" id="KW-0547">Nucleotide-binding</keyword>
<dbReference type="InterPro" id="IPR004125">
    <property type="entry name" value="Signal_recog_particle_SRP54_M"/>
</dbReference>
<comment type="domain">
    <text evidence="9">Composed of three domains: the N-terminal N domain, which is responsible for interactions with the ribosome, the central G domain, which binds GTP, and the C-terminal M domain, which binds the RNA and the signal sequence of the RNC.</text>
</comment>
<dbReference type="Pfam" id="PF00448">
    <property type="entry name" value="SRP54"/>
    <property type="match status" value="1"/>
</dbReference>
<dbReference type="Gene3D" id="1.10.260.30">
    <property type="entry name" value="Signal recognition particle, SRP54 subunit, M-domain"/>
    <property type="match status" value="1"/>
</dbReference>
<dbReference type="NCBIfam" id="TIGR00959">
    <property type="entry name" value="ffh"/>
    <property type="match status" value="1"/>
</dbReference>
<dbReference type="PANTHER" id="PTHR11564">
    <property type="entry name" value="SIGNAL RECOGNITION PARTICLE 54K PROTEIN SRP54"/>
    <property type="match status" value="1"/>
</dbReference>
<dbReference type="Gene3D" id="1.20.120.140">
    <property type="entry name" value="Signal recognition particle SRP54, nucleotide-binding domain"/>
    <property type="match status" value="1"/>
</dbReference>
<dbReference type="SUPFAM" id="SSF52540">
    <property type="entry name" value="P-loop containing nucleoside triphosphate hydrolases"/>
    <property type="match status" value="1"/>
</dbReference>
<dbReference type="SUPFAM" id="SSF47446">
    <property type="entry name" value="Signal peptide-binding domain"/>
    <property type="match status" value="1"/>
</dbReference>
<dbReference type="InterPro" id="IPR036891">
    <property type="entry name" value="Signal_recog_part_SRP54_M_sf"/>
</dbReference>
<dbReference type="InterPro" id="IPR027417">
    <property type="entry name" value="P-loop_NTPase"/>
</dbReference>
<evidence type="ECO:0000256" key="5">
    <source>
        <dbReference type="ARBA" id="ARBA00023134"/>
    </source>
</evidence>
<comment type="function">
    <text evidence="9">Involved in targeting and insertion of nascent membrane proteins into the cytoplasmic membrane. Binds to the hydrophobic signal sequence of the ribosome-nascent chain (RNC) as it emerges from the ribosomes. The SRP-RNC complex is then targeted to the cytoplasmic membrane where it interacts with the SRP receptor FtsY.</text>
</comment>
<evidence type="ECO:0000256" key="9">
    <source>
        <dbReference type="HAMAP-Rule" id="MF_00306"/>
    </source>
</evidence>
<evidence type="ECO:0000313" key="11">
    <source>
        <dbReference type="EMBL" id="PWB74373.1"/>
    </source>
</evidence>
<dbReference type="CDD" id="cd18539">
    <property type="entry name" value="SRP_G"/>
    <property type="match status" value="1"/>
</dbReference>
<comment type="subunit">
    <text evidence="9">Part of the signal recognition particle protein translocation system, which is composed of SRP and FtsY.</text>
</comment>
<keyword evidence="3 9" id="KW-0378">Hydrolase</keyword>
<comment type="caution">
    <text evidence="11">The sequence shown here is derived from an EMBL/GenBank/DDBJ whole genome shotgun (WGS) entry which is preliminary data.</text>
</comment>
<gene>
    <name evidence="9" type="primary">ffh</name>
    <name evidence="11" type="ORF">C3F09_04040</name>
</gene>
<dbReference type="InterPro" id="IPR004780">
    <property type="entry name" value="SRP"/>
</dbReference>
<dbReference type="InterPro" id="IPR003593">
    <property type="entry name" value="AAA+_ATPase"/>
</dbReference>
<keyword evidence="4 9" id="KW-0694">RNA-binding</keyword>
<dbReference type="EC" id="3.6.5.4" evidence="9"/>
<dbReference type="Pfam" id="PF02881">
    <property type="entry name" value="SRP54_N"/>
    <property type="match status" value="1"/>
</dbReference>
<keyword evidence="9" id="KW-0963">Cytoplasm</keyword>
<evidence type="ECO:0000256" key="4">
    <source>
        <dbReference type="ARBA" id="ARBA00022884"/>
    </source>
</evidence>
<sequence>MFDSLSDKLESVFKKLRGAGKLSESNIRESMREVRQALLEADVNYKVARDFVKAVEEKAVGADVLKSIEPGQMVIKVVHDELVTLLGGTAAPLAPLDKIPTIFMVCGLQGSGKTTLVGKLALWAKRKNKKPLMVAADIYRPAAVKQLKVLADSIAVEHFHLADAKPPEICKAAIDYAEKHFVDVVILDTAGRLHIDDELMQELEQIKALVKPHEILLVADSMTGQDAVNVADQFHKRLHLTGVALSKLDGDARGGAALSIRQVTGCPIKLASVGEKLGDLEPFHPDRLASRILGMGDIVTLVEKAQESVDLEKAQKMQEKLLRAEFNFEDFLDQMQQLKKMGPLESVLGMIPGVGKQLKGMKFDEREMERTTAIIKSMTLEERRHPRIIDGSRKRRIARGSGNTVQTVNQLLNQFFAMQKMFHQMGNKKSFNIPKGWAGLRSMS</sequence>
<comment type="subcellular location">
    <subcellularLocation>
        <location evidence="9">Cytoplasm</location>
    </subcellularLocation>
    <text evidence="9">The SRP-RNC complex is targeted to the cytoplasmic membrane.</text>
</comment>
<keyword evidence="7 9" id="KW-0687">Ribonucleoprotein</keyword>
<dbReference type="SMART" id="SM00963">
    <property type="entry name" value="SRP54_N"/>
    <property type="match status" value="1"/>
</dbReference>
<evidence type="ECO:0000256" key="3">
    <source>
        <dbReference type="ARBA" id="ARBA00022801"/>
    </source>
</evidence>
<dbReference type="GO" id="GO:0048500">
    <property type="term" value="C:signal recognition particle"/>
    <property type="evidence" value="ECO:0007669"/>
    <property type="project" value="UniProtKB-UniRule"/>
</dbReference>
<feature type="binding site" evidence="9">
    <location>
        <begin position="107"/>
        <end position="114"/>
    </location>
    <ligand>
        <name>GTP</name>
        <dbReference type="ChEBI" id="CHEBI:37565"/>
    </ligand>
</feature>
<evidence type="ECO:0000256" key="1">
    <source>
        <dbReference type="ARBA" id="ARBA00005450"/>
    </source>
</evidence>
<dbReference type="InterPro" id="IPR042101">
    <property type="entry name" value="SRP54_N_sf"/>
</dbReference>
<evidence type="ECO:0000256" key="8">
    <source>
        <dbReference type="ARBA" id="ARBA00048027"/>
    </source>
</evidence>
<dbReference type="PROSITE" id="PS00300">
    <property type="entry name" value="SRP54"/>
    <property type="match status" value="1"/>
</dbReference>